<dbReference type="EMBL" id="CP001322">
    <property type="protein sequence ID" value="ACL03038.1"/>
    <property type="molecule type" value="Genomic_DNA"/>
</dbReference>
<dbReference type="AlphaFoldDB" id="B8F9U2"/>
<dbReference type="HOGENOM" id="CLU_124296_1_0_7"/>
<name>B8F9U2_DESAL</name>
<protein>
    <submittedName>
        <fullName evidence="3">NAD-dependent epimerase/dehydratase</fullName>
    </submittedName>
</protein>
<evidence type="ECO:0000256" key="1">
    <source>
        <dbReference type="ARBA" id="ARBA00023027"/>
    </source>
</evidence>
<dbReference type="InterPro" id="IPR036291">
    <property type="entry name" value="NAD(P)-bd_dom_sf"/>
</dbReference>
<sequence>MASFYTNKKILVSGAAGFIGYHLSKRLLSEGAHVVGLDNLNDYYDVGLKLDRMRQFQESDQFTFVKMDLADRKYMPTLFAENQFDCVVNMAAQAGVRYSLKNSVIAV</sequence>
<dbReference type="SUPFAM" id="SSF51735">
    <property type="entry name" value="NAD(P)-binding Rossmann-fold domains"/>
    <property type="match status" value="1"/>
</dbReference>
<dbReference type="Gene3D" id="3.40.50.720">
    <property type="entry name" value="NAD(P)-binding Rossmann-like Domain"/>
    <property type="match status" value="1"/>
</dbReference>
<organism evidence="3 4">
    <name type="scientific">Desulfatibacillum aliphaticivorans</name>
    <dbReference type="NCBI Taxonomy" id="218208"/>
    <lineage>
        <taxon>Bacteria</taxon>
        <taxon>Pseudomonadati</taxon>
        <taxon>Thermodesulfobacteriota</taxon>
        <taxon>Desulfobacteria</taxon>
        <taxon>Desulfobacterales</taxon>
        <taxon>Desulfatibacillaceae</taxon>
        <taxon>Desulfatibacillum</taxon>
    </lineage>
</organism>
<accession>B8F9U2</accession>
<gene>
    <name evidence="3" type="ordered locus">Dalk_1337</name>
</gene>
<keyword evidence="4" id="KW-1185">Reference proteome</keyword>
<proteinExistence type="predicted"/>
<dbReference type="eggNOG" id="COG0451">
    <property type="taxonomic scope" value="Bacteria"/>
</dbReference>
<evidence type="ECO:0000313" key="3">
    <source>
        <dbReference type="EMBL" id="ACL03038.1"/>
    </source>
</evidence>
<evidence type="ECO:0000259" key="2">
    <source>
        <dbReference type="Pfam" id="PF16363"/>
    </source>
</evidence>
<evidence type="ECO:0000313" key="4">
    <source>
        <dbReference type="Proteomes" id="UP000000739"/>
    </source>
</evidence>
<reference evidence="3 4" key="1">
    <citation type="journal article" date="2012" name="Environ. Microbiol.">
        <title>The genome sequence of Desulfatibacillum alkenivorans AK-01: a blueprint for anaerobic alkane oxidation.</title>
        <authorList>
            <person name="Callaghan A.V."/>
            <person name="Morris B.E."/>
            <person name="Pereira I.A."/>
            <person name="McInerney M.J."/>
            <person name="Austin R.N."/>
            <person name="Groves J.T."/>
            <person name="Kukor J.J."/>
            <person name="Suflita J.M."/>
            <person name="Young L.Y."/>
            <person name="Zylstra G.J."/>
            <person name="Wawrik B."/>
        </authorList>
    </citation>
    <scope>NUCLEOTIDE SEQUENCE [LARGE SCALE GENOMIC DNA]</scope>
    <source>
        <strain evidence="3 4">AK-01</strain>
    </source>
</reference>
<dbReference type="PANTHER" id="PTHR43574">
    <property type="entry name" value="EPIMERASE-RELATED"/>
    <property type="match status" value="1"/>
</dbReference>
<dbReference type="KEGG" id="dal:Dalk_1337"/>
<keyword evidence="1" id="KW-0520">NAD</keyword>
<dbReference type="Proteomes" id="UP000000739">
    <property type="component" value="Chromosome"/>
</dbReference>
<dbReference type="Pfam" id="PF16363">
    <property type="entry name" value="GDP_Man_Dehyd"/>
    <property type="match status" value="1"/>
</dbReference>
<feature type="domain" description="NAD(P)-binding" evidence="2">
    <location>
        <begin position="11"/>
        <end position="104"/>
    </location>
</feature>
<dbReference type="RefSeq" id="WP_012610473.1">
    <property type="nucleotide sequence ID" value="NC_011768.1"/>
</dbReference>
<dbReference type="InterPro" id="IPR016040">
    <property type="entry name" value="NAD(P)-bd_dom"/>
</dbReference>